<name>A0A423FEQ7_9PSED</name>
<proteinExistence type="predicted"/>
<reference evidence="1 2" key="1">
    <citation type="submission" date="2016-10" db="EMBL/GenBank/DDBJ databases">
        <title>Comparative genome analysis of multiple Pseudomonas spp. focuses on biocontrol and plant growth promoting traits.</title>
        <authorList>
            <person name="Tao X.-Y."/>
            <person name="Taylor C.G."/>
        </authorList>
    </citation>
    <scope>NUCLEOTIDE SEQUENCE [LARGE SCALE GENOMIC DNA]</scope>
    <source>
        <strain evidence="1 2">36C8</strain>
    </source>
</reference>
<protein>
    <submittedName>
        <fullName evidence="1">Uncharacterized protein</fullName>
    </submittedName>
</protein>
<accession>A0A423FEQ7</accession>
<evidence type="ECO:0000313" key="2">
    <source>
        <dbReference type="Proteomes" id="UP000283389"/>
    </source>
</evidence>
<evidence type="ECO:0000313" key="1">
    <source>
        <dbReference type="EMBL" id="ROM56048.1"/>
    </source>
</evidence>
<sequence length="82" mass="9045">MAASFALFEPTFFHPRHQTTLPVATSMEDALNEPRGASMKALACFAIGVVVGVVLMKNNQAFDELQKELDREKRRNTPPNAA</sequence>
<dbReference type="AlphaFoldDB" id="A0A423FEQ7"/>
<gene>
    <name evidence="1" type="ORF">BK649_03570</name>
</gene>
<dbReference type="Proteomes" id="UP000283389">
    <property type="component" value="Unassembled WGS sequence"/>
</dbReference>
<organism evidence="1 2">
    <name type="scientific">Pseudomonas canadensis</name>
    <dbReference type="NCBI Taxonomy" id="915099"/>
    <lineage>
        <taxon>Bacteria</taxon>
        <taxon>Pseudomonadati</taxon>
        <taxon>Pseudomonadota</taxon>
        <taxon>Gammaproteobacteria</taxon>
        <taxon>Pseudomonadales</taxon>
        <taxon>Pseudomonadaceae</taxon>
        <taxon>Pseudomonas</taxon>
    </lineage>
</organism>
<dbReference type="EMBL" id="MOAZ01000003">
    <property type="protein sequence ID" value="ROM56048.1"/>
    <property type="molecule type" value="Genomic_DNA"/>
</dbReference>
<comment type="caution">
    <text evidence="1">The sequence shown here is derived from an EMBL/GenBank/DDBJ whole genome shotgun (WGS) entry which is preliminary data.</text>
</comment>